<dbReference type="GO" id="GO:0004081">
    <property type="term" value="F:bis(5'-nucleosyl)-tetraphosphatase (asymmetrical) activity"/>
    <property type="evidence" value="ECO:0007669"/>
    <property type="project" value="UniProtKB-EC"/>
</dbReference>
<keyword evidence="6" id="KW-1185">Reference proteome</keyword>
<dbReference type="EC" id="3.6.1.17" evidence="5"/>
<sequence length="139" mass="16028">MKDCIFCKIINNEIPSFKLYENEYILAFLDISQVTKGHVLIIPKEHYKDIHELDETAAKNIFKNVPELATAVKEAFNASGINIVNNNGEAAGQTVFHYHVHIIPRYNEKDGFRTIFTNNMDRYTNDDLKQIANQIKDKL</sequence>
<dbReference type="CDD" id="cd01277">
    <property type="entry name" value="HINT_subgroup"/>
    <property type="match status" value="1"/>
</dbReference>
<evidence type="ECO:0000259" key="4">
    <source>
        <dbReference type="PROSITE" id="PS51084"/>
    </source>
</evidence>
<dbReference type="PANTHER" id="PTHR46648:SF1">
    <property type="entry name" value="ADENOSINE 5'-MONOPHOSPHORAMIDASE HNT1"/>
    <property type="match status" value="1"/>
</dbReference>
<dbReference type="AlphaFoldDB" id="U2FI47"/>
<feature type="domain" description="HIT" evidence="4">
    <location>
        <begin position="5"/>
        <end position="112"/>
    </location>
</feature>
<evidence type="ECO:0000313" key="5">
    <source>
        <dbReference type="EMBL" id="ERJ12485.1"/>
    </source>
</evidence>
<dbReference type="InParanoid" id="U2FI47"/>
<reference evidence="5 6" key="1">
    <citation type="journal article" date="2011" name="J. Bacteriol.">
        <title>Genome sequence of Haloplasma contractile, an unusual contractile bacterium from a deep-sea anoxic brine lake.</title>
        <authorList>
            <person name="Antunes A."/>
            <person name="Alam I."/>
            <person name="El Dorry H."/>
            <person name="Siam R."/>
            <person name="Robertson A."/>
            <person name="Bajic V.B."/>
            <person name="Stingl U."/>
        </authorList>
    </citation>
    <scope>NUCLEOTIDE SEQUENCE [LARGE SCALE GENOMIC DNA]</scope>
    <source>
        <strain evidence="5 6">SSD-17B</strain>
    </source>
</reference>
<protein>
    <submittedName>
        <fullName evidence="5">Ral function prediction only protein</fullName>
        <ecNumber evidence="5">3.6.1.17</ecNumber>
    </submittedName>
</protein>
<dbReference type="FunFam" id="3.30.428.10:FF:000014">
    <property type="entry name" value="Putative histidine triad (HIT) protein"/>
    <property type="match status" value="1"/>
</dbReference>
<dbReference type="Gene3D" id="3.30.428.10">
    <property type="entry name" value="HIT-like"/>
    <property type="match status" value="1"/>
</dbReference>
<dbReference type="InterPro" id="IPR036265">
    <property type="entry name" value="HIT-like_sf"/>
</dbReference>
<gene>
    <name evidence="5" type="ORF">HLPCO_001471</name>
</gene>
<dbReference type="STRING" id="1033810.HLPCO_001471"/>
<reference evidence="5 6" key="2">
    <citation type="journal article" date="2013" name="PLoS ONE">
        <title>INDIGO - INtegrated Data Warehouse of MIcrobial GenOmes with Examples from the Red Sea Extremophiles.</title>
        <authorList>
            <person name="Alam I."/>
            <person name="Antunes A."/>
            <person name="Kamau A.A."/>
            <person name="Ba Alawi W."/>
            <person name="Kalkatawi M."/>
            <person name="Stingl U."/>
            <person name="Bajic V.B."/>
        </authorList>
    </citation>
    <scope>NUCLEOTIDE SEQUENCE [LARGE SCALE GENOMIC DNA]</scope>
    <source>
        <strain evidence="5 6">SSD-17B</strain>
    </source>
</reference>
<dbReference type="Proteomes" id="UP000005707">
    <property type="component" value="Unassembled WGS sequence"/>
</dbReference>
<feature type="active site" description="Tele-AMP-histidine intermediate" evidence="1">
    <location>
        <position position="99"/>
    </location>
</feature>
<dbReference type="EMBL" id="AFNU02000004">
    <property type="protein sequence ID" value="ERJ12485.1"/>
    <property type="molecule type" value="Genomic_DNA"/>
</dbReference>
<dbReference type="InterPro" id="IPR039384">
    <property type="entry name" value="HINT"/>
</dbReference>
<organism evidence="5 6">
    <name type="scientific">Haloplasma contractile SSD-17B</name>
    <dbReference type="NCBI Taxonomy" id="1033810"/>
    <lineage>
        <taxon>Bacteria</taxon>
        <taxon>Bacillati</taxon>
        <taxon>Mycoplasmatota</taxon>
        <taxon>Mollicutes</taxon>
        <taxon>Haloplasmatales</taxon>
        <taxon>Haloplasmataceae</taxon>
        <taxon>Haloplasma</taxon>
    </lineage>
</organism>
<comment type="caution">
    <text evidence="5">The sequence shown here is derived from an EMBL/GenBank/DDBJ whole genome shotgun (WGS) entry which is preliminary data.</text>
</comment>
<evidence type="ECO:0000313" key="6">
    <source>
        <dbReference type="Proteomes" id="UP000005707"/>
    </source>
</evidence>
<dbReference type="GO" id="GO:0009117">
    <property type="term" value="P:nucleotide metabolic process"/>
    <property type="evidence" value="ECO:0007669"/>
    <property type="project" value="TreeGrafter"/>
</dbReference>
<dbReference type="eggNOG" id="COG0537">
    <property type="taxonomic scope" value="Bacteria"/>
</dbReference>
<evidence type="ECO:0000256" key="3">
    <source>
        <dbReference type="PROSITE-ProRule" id="PRU00464"/>
    </source>
</evidence>
<dbReference type="InterPro" id="IPR019808">
    <property type="entry name" value="Histidine_triad_CS"/>
</dbReference>
<name>U2FI47_9MOLU</name>
<dbReference type="InterPro" id="IPR011146">
    <property type="entry name" value="HIT-like"/>
</dbReference>
<dbReference type="Pfam" id="PF01230">
    <property type="entry name" value="HIT"/>
    <property type="match status" value="1"/>
</dbReference>
<dbReference type="PANTHER" id="PTHR46648">
    <property type="entry name" value="HIT FAMILY PROTEIN 1"/>
    <property type="match status" value="1"/>
</dbReference>
<accession>U2FI47</accession>
<dbReference type="SUPFAM" id="SSF54197">
    <property type="entry name" value="HIT-like"/>
    <property type="match status" value="1"/>
</dbReference>
<feature type="short sequence motif" description="Histidine triad motif" evidence="2 3">
    <location>
        <begin position="97"/>
        <end position="101"/>
    </location>
</feature>
<evidence type="ECO:0000256" key="1">
    <source>
        <dbReference type="PIRSR" id="PIRSR601310-1"/>
    </source>
</evidence>
<dbReference type="PRINTS" id="PR00332">
    <property type="entry name" value="HISTRIAD"/>
</dbReference>
<keyword evidence="5" id="KW-0378">Hydrolase</keyword>
<dbReference type="InterPro" id="IPR001310">
    <property type="entry name" value="Histidine_triad_HIT"/>
</dbReference>
<dbReference type="PROSITE" id="PS51084">
    <property type="entry name" value="HIT_2"/>
    <property type="match status" value="1"/>
</dbReference>
<proteinExistence type="predicted"/>
<dbReference type="PROSITE" id="PS00892">
    <property type="entry name" value="HIT_1"/>
    <property type="match status" value="1"/>
</dbReference>
<dbReference type="OrthoDB" id="9784774at2"/>
<evidence type="ECO:0000256" key="2">
    <source>
        <dbReference type="PIRSR" id="PIRSR601310-3"/>
    </source>
</evidence>
<dbReference type="RefSeq" id="WP_008824936.1">
    <property type="nucleotide sequence ID" value="NZ_AFNU02000004.1"/>
</dbReference>
<dbReference type="FunCoup" id="U2FI47">
    <property type="interactions" value="383"/>
</dbReference>